<keyword evidence="2" id="KW-1185">Reference proteome</keyword>
<dbReference type="EMBL" id="BNEE01000006">
    <property type="protein sequence ID" value="GHI85429.1"/>
    <property type="molecule type" value="Genomic_DNA"/>
</dbReference>
<dbReference type="OrthoDB" id="3295168at2"/>
<reference evidence="1" key="1">
    <citation type="submission" date="2020-09" db="EMBL/GenBank/DDBJ databases">
        <title>Whole genome shotgun sequence of Streptomyces xanthophaeus NBRC 12829.</title>
        <authorList>
            <person name="Komaki H."/>
            <person name="Tamura T."/>
        </authorList>
    </citation>
    <scope>NUCLEOTIDE SEQUENCE</scope>
    <source>
        <strain evidence="1">NBRC 12829</strain>
    </source>
</reference>
<evidence type="ECO:0000313" key="2">
    <source>
        <dbReference type="Proteomes" id="UP000600026"/>
    </source>
</evidence>
<dbReference type="Proteomes" id="UP000600026">
    <property type="component" value="Unassembled WGS sequence"/>
</dbReference>
<accession>A0A919LIF6</accession>
<proteinExistence type="predicted"/>
<organism evidence="1 2">
    <name type="scientific">Streptomyces xanthophaeus</name>
    <dbReference type="NCBI Taxonomy" id="67385"/>
    <lineage>
        <taxon>Bacteria</taxon>
        <taxon>Bacillati</taxon>
        <taxon>Actinomycetota</taxon>
        <taxon>Actinomycetes</taxon>
        <taxon>Kitasatosporales</taxon>
        <taxon>Streptomycetaceae</taxon>
        <taxon>Streptomyces</taxon>
    </lineage>
</organism>
<gene>
    <name evidence="1" type="ORF">Sxan_27930</name>
</gene>
<dbReference type="RefSeq" id="WP_031140458.1">
    <property type="nucleotide sequence ID" value="NZ_BNEE01000006.1"/>
</dbReference>
<sequence length="244" mass="25828">MSTVVDVPEYLDGCELTAAEDLAREPAFWLAHLLLTKGDPGERPEEYGVDASAYEAIVDRLSDCELPWPVLRIGIGGGHTVFVVYANDEEADNVDFFVRHPQWGRLGYLAQCGADDAGPGLSWTELVALAASGQSGQDDDEGLSDPSQRLLLMLPALGDCHLPAEARDTVARALSRVGIRGDATAVLAASLLPGPGRTDGPRWTVTDASPLAVCSSPYSPRRVPLALGITPEQARALADALGGR</sequence>
<dbReference type="AlphaFoldDB" id="A0A919LIF6"/>
<comment type="caution">
    <text evidence="1">The sequence shown here is derived from an EMBL/GenBank/DDBJ whole genome shotgun (WGS) entry which is preliminary data.</text>
</comment>
<name>A0A919LIF6_9ACTN</name>
<evidence type="ECO:0000313" key="1">
    <source>
        <dbReference type="EMBL" id="GHI85429.1"/>
    </source>
</evidence>
<protein>
    <submittedName>
        <fullName evidence="1">Uncharacterized protein</fullName>
    </submittedName>
</protein>